<dbReference type="CDD" id="cd05233">
    <property type="entry name" value="SDR_c"/>
    <property type="match status" value="1"/>
</dbReference>
<dbReference type="RefSeq" id="WP_156276622.1">
    <property type="nucleotide sequence ID" value="NZ_BAABGI010000003.1"/>
</dbReference>
<comment type="caution">
    <text evidence="4">The sequence shown here is derived from an EMBL/GenBank/DDBJ whole genome shotgun (WGS) entry which is preliminary data.</text>
</comment>
<name>A0A7K1LQT0_9FLAO</name>
<gene>
    <name evidence="4" type="ORF">FLP08_10320</name>
</gene>
<organism evidence="4 5">
    <name type="scientific">Christiangramia aestuarii</name>
    <dbReference type="NCBI Taxonomy" id="1028746"/>
    <lineage>
        <taxon>Bacteria</taxon>
        <taxon>Pseudomonadati</taxon>
        <taxon>Bacteroidota</taxon>
        <taxon>Flavobacteriia</taxon>
        <taxon>Flavobacteriales</taxon>
        <taxon>Flavobacteriaceae</taxon>
        <taxon>Christiangramia</taxon>
    </lineage>
</organism>
<dbReference type="Gene3D" id="3.40.50.720">
    <property type="entry name" value="NAD(P)-binding Rossmann-like Domain"/>
    <property type="match status" value="1"/>
</dbReference>
<dbReference type="PANTHER" id="PTHR43477:SF1">
    <property type="entry name" value="DIHYDROANTICAPSIN 7-DEHYDROGENASE"/>
    <property type="match status" value="1"/>
</dbReference>
<evidence type="ECO:0000313" key="4">
    <source>
        <dbReference type="EMBL" id="MUP42971.1"/>
    </source>
</evidence>
<dbReference type="AlphaFoldDB" id="A0A7K1LQT0"/>
<sequence>MSKNILLIGGSTGIGYQISELLKANHNVIVASRNTGQLDTDKVKHLDFDVLKDDISELDLPDQIDGLVYCPGSIDLKPFKMIKPESFEKEMQLNFFGLMRSVQGLLDKLKNSKQASLVFFSTVAVKVGMPFHTNIAAAKGAIEGFAKSLAAEYAPNFRVNVIAPSLTDTPLAEKLLSSEDKRQKMDQRHPLKRVGQAKDIANLAAFLLSDESGWITGQILGVDGGLSTINNN</sequence>
<dbReference type="PANTHER" id="PTHR43477">
    <property type="entry name" value="DIHYDROANTICAPSIN 7-DEHYDROGENASE"/>
    <property type="match status" value="1"/>
</dbReference>
<feature type="domain" description="Ketoreductase" evidence="3">
    <location>
        <begin position="3"/>
        <end position="174"/>
    </location>
</feature>
<evidence type="ECO:0000256" key="2">
    <source>
        <dbReference type="ARBA" id="ARBA00023002"/>
    </source>
</evidence>
<dbReference type="InterPro" id="IPR057326">
    <property type="entry name" value="KR_dom"/>
</dbReference>
<keyword evidence="5" id="KW-1185">Reference proteome</keyword>
<dbReference type="EMBL" id="VJVW01000003">
    <property type="protein sequence ID" value="MUP42971.1"/>
    <property type="molecule type" value="Genomic_DNA"/>
</dbReference>
<keyword evidence="2" id="KW-0560">Oxidoreductase</keyword>
<dbReference type="InterPro" id="IPR002347">
    <property type="entry name" value="SDR_fam"/>
</dbReference>
<dbReference type="SUPFAM" id="SSF51735">
    <property type="entry name" value="NAD(P)-binding Rossmann-fold domains"/>
    <property type="match status" value="1"/>
</dbReference>
<dbReference type="Pfam" id="PF13561">
    <property type="entry name" value="adh_short_C2"/>
    <property type="match status" value="1"/>
</dbReference>
<dbReference type="GO" id="GO:0016491">
    <property type="term" value="F:oxidoreductase activity"/>
    <property type="evidence" value="ECO:0007669"/>
    <property type="project" value="UniProtKB-KW"/>
</dbReference>
<evidence type="ECO:0000256" key="1">
    <source>
        <dbReference type="ARBA" id="ARBA00006484"/>
    </source>
</evidence>
<reference evidence="4 5" key="1">
    <citation type="submission" date="2019-07" db="EMBL/GenBank/DDBJ databases">
        <title>Gramella aestuarii sp. nov., isolated from a tidal flat, and emended description of Gramella echinicola.</title>
        <authorList>
            <person name="Liu L."/>
        </authorList>
    </citation>
    <scope>NUCLEOTIDE SEQUENCE [LARGE SCALE GENOMIC DNA]</scope>
    <source>
        <strain evidence="4 5">BS12</strain>
    </source>
</reference>
<dbReference type="InterPro" id="IPR036291">
    <property type="entry name" value="NAD(P)-bd_dom_sf"/>
</dbReference>
<evidence type="ECO:0000259" key="3">
    <source>
        <dbReference type="SMART" id="SM00822"/>
    </source>
</evidence>
<protein>
    <submittedName>
        <fullName evidence="4">SDR family oxidoreductase</fullName>
    </submittedName>
</protein>
<dbReference type="PRINTS" id="PR00081">
    <property type="entry name" value="GDHRDH"/>
</dbReference>
<dbReference type="Proteomes" id="UP000460416">
    <property type="component" value="Unassembled WGS sequence"/>
</dbReference>
<dbReference type="SMART" id="SM00822">
    <property type="entry name" value="PKS_KR"/>
    <property type="match status" value="1"/>
</dbReference>
<dbReference type="OrthoDB" id="9803333at2"/>
<comment type="similarity">
    <text evidence="1">Belongs to the short-chain dehydrogenases/reductases (SDR) family.</text>
</comment>
<evidence type="ECO:0000313" key="5">
    <source>
        <dbReference type="Proteomes" id="UP000460416"/>
    </source>
</evidence>
<proteinExistence type="inferred from homology"/>
<accession>A0A7K1LQT0</accession>
<dbReference type="InterPro" id="IPR051122">
    <property type="entry name" value="SDR_DHRS6-like"/>
</dbReference>